<evidence type="ECO:0000256" key="13">
    <source>
        <dbReference type="ARBA" id="ARBA00047899"/>
    </source>
</evidence>
<accession>A0A1G4K896</accession>
<keyword evidence="9 17" id="KW-0547">Nucleotide-binding</keyword>
<dbReference type="PROSITE" id="PS50011">
    <property type="entry name" value="PROTEIN_KINASE_DOM"/>
    <property type="match status" value="1"/>
</dbReference>
<dbReference type="InterPro" id="IPR036936">
    <property type="entry name" value="CRIB_dom_sf"/>
</dbReference>
<proteinExistence type="inferred from homology"/>
<dbReference type="Proteomes" id="UP000191024">
    <property type="component" value="Chromosome G"/>
</dbReference>
<dbReference type="Gene3D" id="1.10.510.10">
    <property type="entry name" value="Transferase(Phosphotransferase) domain 1"/>
    <property type="match status" value="1"/>
</dbReference>
<evidence type="ECO:0000313" key="21">
    <source>
        <dbReference type="EMBL" id="SCV00251.1"/>
    </source>
</evidence>
<evidence type="ECO:0000256" key="18">
    <source>
        <dbReference type="SAM" id="MobiDB-lite"/>
    </source>
</evidence>
<dbReference type="AlphaFoldDB" id="A0A1G4K896"/>
<dbReference type="CDD" id="cd01093">
    <property type="entry name" value="CRIB_PAK_like"/>
    <property type="match status" value="1"/>
</dbReference>
<dbReference type="GO" id="GO:0106310">
    <property type="term" value="F:protein serine kinase activity"/>
    <property type="evidence" value="ECO:0007669"/>
    <property type="project" value="RHEA"/>
</dbReference>
<sequence length="940" mass="102813">MDSDAGGQEEYQLIEENGIIDSGNKKALASDEDGEERLGLPRATGTLDVNGLQSKGEQEIKSPPGYRSMDPGKPKISDLDGVNRIIRSTSLDEPIQFTRVSSSSALSTSSSERTDGIMNEDSQRIMENELSRSENAANSHIQRDQEQSTIGDKTNSTIRVSDHYQRDQSRTVSLSAVTPVSNGPSTETDYRALQHDSQLYNVRETSTSPVHHQEDQQPVSRDEGTVLDSIPNVISGANNTFKKQSSLAENSNESGQFSTPKSGLPSAFAVRNKEAFPAWQPTLGSSPLAQTPKSPFKQVSSPFSSSKLFSSTPTEISVKNAEENKKRRSGGSSKVKGVFSSFMQNMKRSSQSEKRRSSGGVKISSPYNAKHVHHVGVDSKTGEYTGLPEEWEKMLASSGISKKEQQQHPQAVIDIVRFYQDVTENNGEDKVFKTFNVGNYAKNFSSSSSFATPASSSVPKLEGGLPAIGTSDSSTSLAQGENEFLNDTLRSPLNFAENSRSPQVNQNEKYLPSRPAPKPPTSLKDDVSSPLAFSSPSNSSPNIKRAGSLTSGFRSLSRKGTVSKEKQSLPALPTSSGANVKRDASVNKVSSPVRAAPPPPPISKDESKSTADTGKEVQNSAEKKREDRRRKIQQLYAKLGEICTEGDPSVIYKDLVKIGQGASGGVYTAYEVGTNASVAIKQMSLEKQPKKELIINEILVMKASKHENIVNFIDSYLLKGDLWVVMEYMEGGSLTDVVTHCILTEGQIGAVCRETLKGLQFLHSKGVIHRDIKSDNILLSLSGNIKLTDFGFCAQINEINLKRTTMVGTPYWMAPEVVSRKEYGPKVDIWSLGIMIIEMIEGEPPYLNETPLRALYLIATNGTPNLKDPESLSSNLKSFLNWCLQVNPDERAAADELLKDPFVETYADPNSSLAPLVKLARMKRLAEKMENDDEETDEER</sequence>
<dbReference type="GO" id="GO:0005737">
    <property type="term" value="C:cytoplasm"/>
    <property type="evidence" value="ECO:0007669"/>
    <property type="project" value="UniProtKB-SubCell"/>
</dbReference>
<feature type="domain" description="CRIB" evidence="20">
    <location>
        <begin position="363"/>
        <end position="376"/>
    </location>
</feature>
<dbReference type="PANTHER" id="PTHR45832">
    <property type="entry name" value="SERINE/THREONINE-PROTEIN KINASE SAMKA-RELATED-RELATED"/>
    <property type="match status" value="1"/>
</dbReference>
<feature type="region of interest" description="Disordered" evidence="18">
    <location>
        <begin position="279"/>
        <end position="384"/>
    </location>
</feature>
<dbReference type="InterPro" id="IPR000095">
    <property type="entry name" value="CRIB_dom"/>
</dbReference>
<comment type="subcellular location">
    <subcellularLocation>
        <location evidence="2">Cytoplasm</location>
    </subcellularLocation>
    <subcellularLocation>
        <location evidence="1">Nucleus</location>
    </subcellularLocation>
</comment>
<feature type="compositionally biased region" description="Polar residues" evidence="18">
    <location>
        <begin position="147"/>
        <end position="159"/>
    </location>
</feature>
<dbReference type="GO" id="GO:0001402">
    <property type="term" value="P:signal transduction involved in filamentous growth"/>
    <property type="evidence" value="ECO:0007669"/>
    <property type="project" value="UniProtKB-ARBA"/>
</dbReference>
<dbReference type="GO" id="GO:0071470">
    <property type="term" value="P:cellular response to osmotic stress"/>
    <property type="evidence" value="ECO:0007669"/>
    <property type="project" value="UniProtKB-ARBA"/>
</dbReference>
<keyword evidence="11 17" id="KW-0067">ATP-binding</keyword>
<feature type="compositionally biased region" description="Polar residues" evidence="18">
    <location>
        <begin position="282"/>
        <end position="291"/>
    </location>
</feature>
<dbReference type="FunFam" id="3.90.810.10:FF:000007">
    <property type="entry name" value="Non-specific serine/threonine protein kinase"/>
    <property type="match status" value="1"/>
</dbReference>
<feature type="binding site" evidence="17">
    <location>
        <position position="681"/>
    </location>
    <ligand>
        <name>ATP</name>
        <dbReference type="ChEBI" id="CHEBI:30616"/>
    </ligand>
</feature>
<keyword evidence="6" id="KW-0589">Pheromone response</keyword>
<keyword evidence="10" id="KW-0418">Kinase</keyword>
<dbReference type="FunFam" id="3.30.200.20:FF:000385">
    <property type="entry name" value="Non-specific serine/threonine protein kinase"/>
    <property type="match status" value="1"/>
</dbReference>
<feature type="region of interest" description="Disordered" evidence="18">
    <location>
        <begin position="446"/>
        <end position="629"/>
    </location>
</feature>
<dbReference type="InterPro" id="IPR033923">
    <property type="entry name" value="PAK_BD"/>
</dbReference>
<feature type="domain" description="Protein kinase" evidence="19">
    <location>
        <begin position="652"/>
        <end position="903"/>
    </location>
</feature>
<evidence type="ECO:0000256" key="8">
    <source>
        <dbReference type="ARBA" id="ARBA00022679"/>
    </source>
</evidence>
<feature type="compositionally biased region" description="Polar residues" evidence="18">
    <location>
        <begin position="470"/>
        <end position="479"/>
    </location>
</feature>
<dbReference type="InterPro" id="IPR008271">
    <property type="entry name" value="Ser/Thr_kinase_AS"/>
</dbReference>
<reference evidence="21 22" key="1">
    <citation type="submission" date="2016-03" db="EMBL/GenBank/DDBJ databases">
        <authorList>
            <person name="Devillers H."/>
        </authorList>
    </citation>
    <scope>NUCLEOTIDE SEQUENCE [LARGE SCALE GENOMIC DNA]</scope>
    <source>
        <strain evidence="21">CBS 11717</strain>
    </source>
</reference>
<dbReference type="EC" id="2.7.11.1" evidence="4"/>
<dbReference type="OrthoDB" id="248923at2759"/>
<evidence type="ECO:0000256" key="11">
    <source>
        <dbReference type="ARBA" id="ARBA00022840"/>
    </source>
</evidence>
<name>A0A1G4K896_9SACH</name>
<feature type="compositionally biased region" description="Low complexity" evidence="18">
    <location>
        <begin position="330"/>
        <end position="342"/>
    </location>
</feature>
<dbReference type="PROSITE" id="PS00108">
    <property type="entry name" value="PROTEIN_KINASE_ST"/>
    <property type="match status" value="1"/>
</dbReference>
<dbReference type="GO" id="GO:0019236">
    <property type="term" value="P:response to pheromone"/>
    <property type="evidence" value="ECO:0007669"/>
    <property type="project" value="UniProtKB-KW"/>
</dbReference>
<dbReference type="Pfam" id="PF00786">
    <property type="entry name" value="PBD"/>
    <property type="match status" value="1"/>
</dbReference>
<feature type="compositionally biased region" description="Polar residues" evidence="18">
    <location>
        <begin position="548"/>
        <end position="560"/>
    </location>
</feature>
<keyword evidence="8" id="KW-0808">Transferase</keyword>
<feature type="compositionally biased region" description="Low complexity" evidence="18">
    <location>
        <begin position="101"/>
        <end position="111"/>
    </location>
</feature>
<evidence type="ECO:0000256" key="15">
    <source>
        <dbReference type="ARBA" id="ARBA00070332"/>
    </source>
</evidence>
<dbReference type="CDD" id="cd06614">
    <property type="entry name" value="STKc_PAK"/>
    <property type="match status" value="1"/>
</dbReference>
<protein>
    <recommendedName>
        <fullName evidence="15">Serine/threonine-protein kinase STE20</fullName>
        <ecNumber evidence="4">2.7.11.1</ecNumber>
    </recommendedName>
    <alternativeName>
        <fullName evidence="16">Serine/threonine-protein kinase ste20</fullName>
    </alternativeName>
</protein>
<dbReference type="Gene3D" id="3.30.200.20">
    <property type="entry name" value="Phosphorylase Kinase, domain 1"/>
    <property type="match status" value="1"/>
</dbReference>
<dbReference type="InterPro" id="IPR011009">
    <property type="entry name" value="Kinase-like_dom_sf"/>
</dbReference>
<keyword evidence="5" id="KW-0963">Cytoplasm</keyword>
<comment type="catalytic activity">
    <reaction evidence="14">
        <text>L-seryl-[protein] + ATP = O-phospho-L-seryl-[protein] + ADP + H(+)</text>
        <dbReference type="Rhea" id="RHEA:17989"/>
        <dbReference type="Rhea" id="RHEA-COMP:9863"/>
        <dbReference type="Rhea" id="RHEA-COMP:11604"/>
        <dbReference type="ChEBI" id="CHEBI:15378"/>
        <dbReference type="ChEBI" id="CHEBI:29999"/>
        <dbReference type="ChEBI" id="CHEBI:30616"/>
        <dbReference type="ChEBI" id="CHEBI:83421"/>
        <dbReference type="ChEBI" id="CHEBI:456216"/>
        <dbReference type="EC" id="2.7.11.1"/>
    </reaction>
</comment>
<gene>
    <name evidence="21" type="ORF">LAMI_0G03862G</name>
</gene>
<feature type="region of interest" description="Disordered" evidence="18">
    <location>
        <begin position="23"/>
        <end position="79"/>
    </location>
</feature>
<evidence type="ECO:0000256" key="5">
    <source>
        <dbReference type="ARBA" id="ARBA00022490"/>
    </source>
</evidence>
<feature type="compositionally biased region" description="Basic and acidic residues" evidence="18">
    <location>
        <begin position="121"/>
        <end position="132"/>
    </location>
</feature>
<evidence type="ECO:0000256" key="17">
    <source>
        <dbReference type="PROSITE-ProRule" id="PRU10141"/>
    </source>
</evidence>
<feature type="compositionally biased region" description="Polar residues" evidence="18">
    <location>
        <begin position="170"/>
        <end position="187"/>
    </location>
</feature>
<feature type="compositionally biased region" description="Basic and acidic residues" evidence="18">
    <location>
        <begin position="160"/>
        <end position="169"/>
    </location>
</feature>
<feature type="compositionally biased region" description="Polar residues" evidence="18">
    <location>
        <begin position="195"/>
        <end position="210"/>
    </location>
</feature>
<feature type="compositionally biased region" description="Basic and acidic residues" evidence="18">
    <location>
        <begin position="211"/>
        <end position="224"/>
    </location>
</feature>
<evidence type="ECO:0000256" key="16">
    <source>
        <dbReference type="ARBA" id="ARBA00071463"/>
    </source>
</evidence>
<evidence type="ECO:0000313" key="22">
    <source>
        <dbReference type="Proteomes" id="UP000191024"/>
    </source>
</evidence>
<evidence type="ECO:0000256" key="3">
    <source>
        <dbReference type="ARBA" id="ARBA00008874"/>
    </source>
</evidence>
<feature type="compositionally biased region" description="Low complexity" evidence="18">
    <location>
        <begin position="292"/>
        <end position="311"/>
    </location>
</feature>
<evidence type="ECO:0000256" key="6">
    <source>
        <dbReference type="ARBA" id="ARBA00022507"/>
    </source>
</evidence>
<dbReference type="InterPro" id="IPR051931">
    <property type="entry name" value="PAK3-like"/>
</dbReference>
<evidence type="ECO:0000259" key="20">
    <source>
        <dbReference type="PROSITE" id="PS50108"/>
    </source>
</evidence>
<dbReference type="Pfam" id="PF00069">
    <property type="entry name" value="Pkinase"/>
    <property type="match status" value="1"/>
</dbReference>
<evidence type="ECO:0000259" key="19">
    <source>
        <dbReference type="PROSITE" id="PS50011"/>
    </source>
</evidence>
<feature type="compositionally biased region" description="Basic and acidic residues" evidence="18">
    <location>
        <begin position="603"/>
        <end position="625"/>
    </location>
</feature>
<evidence type="ECO:0000256" key="10">
    <source>
        <dbReference type="ARBA" id="ARBA00022777"/>
    </source>
</evidence>
<dbReference type="PROSITE" id="PS50108">
    <property type="entry name" value="CRIB"/>
    <property type="match status" value="1"/>
</dbReference>
<dbReference type="GO" id="GO:0005634">
    <property type="term" value="C:nucleus"/>
    <property type="evidence" value="ECO:0007669"/>
    <property type="project" value="UniProtKB-SubCell"/>
</dbReference>
<dbReference type="Gene3D" id="3.90.810.10">
    <property type="entry name" value="CRIB domain"/>
    <property type="match status" value="1"/>
</dbReference>
<dbReference type="STRING" id="1230905.A0A1G4K896"/>
<dbReference type="SMART" id="SM00220">
    <property type="entry name" value="S_TKc"/>
    <property type="match status" value="1"/>
</dbReference>
<feature type="compositionally biased region" description="Polar residues" evidence="18">
    <location>
        <begin position="488"/>
        <end position="508"/>
    </location>
</feature>
<dbReference type="EMBL" id="LT598469">
    <property type="protein sequence ID" value="SCV00251.1"/>
    <property type="molecule type" value="Genomic_DNA"/>
</dbReference>
<comment type="catalytic activity">
    <reaction evidence="13">
        <text>L-threonyl-[protein] + ATP = O-phospho-L-threonyl-[protein] + ADP + H(+)</text>
        <dbReference type="Rhea" id="RHEA:46608"/>
        <dbReference type="Rhea" id="RHEA-COMP:11060"/>
        <dbReference type="Rhea" id="RHEA-COMP:11605"/>
        <dbReference type="ChEBI" id="CHEBI:15378"/>
        <dbReference type="ChEBI" id="CHEBI:30013"/>
        <dbReference type="ChEBI" id="CHEBI:30616"/>
        <dbReference type="ChEBI" id="CHEBI:61977"/>
        <dbReference type="ChEBI" id="CHEBI:456216"/>
        <dbReference type="EC" id="2.7.11.1"/>
    </reaction>
</comment>
<evidence type="ECO:0000256" key="1">
    <source>
        <dbReference type="ARBA" id="ARBA00004123"/>
    </source>
</evidence>
<comment type="similarity">
    <text evidence="3">Belongs to the protein kinase superfamily. STE Ser/Thr protein kinase family. STE20 subfamily.</text>
</comment>
<feature type="compositionally biased region" description="Low complexity" evidence="18">
    <location>
        <begin position="528"/>
        <end position="541"/>
    </location>
</feature>
<evidence type="ECO:0000256" key="9">
    <source>
        <dbReference type="ARBA" id="ARBA00022741"/>
    </source>
</evidence>
<dbReference type="FunFam" id="1.10.510.10:FF:000011">
    <property type="entry name" value="Non-specific serine/threonine protein kinase"/>
    <property type="match status" value="1"/>
</dbReference>
<evidence type="ECO:0000256" key="14">
    <source>
        <dbReference type="ARBA" id="ARBA00048679"/>
    </source>
</evidence>
<feature type="region of interest" description="Disordered" evidence="18">
    <location>
        <begin position="99"/>
        <end position="266"/>
    </location>
</feature>
<keyword evidence="12" id="KW-0539">Nucleus</keyword>
<dbReference type="SUPFAM" id="SSF56112">
    <property type="entry name" value="Protein kinase-like (PK-like)"/>
    <property type="match status" value="1"/>
</dbReference>
<dbReference type="PROSITE" id="PS00107">
    <property type="entry name" value="PROTEIN_KINASE_ATP"/>
    <property type="match status" value="1"/>
</dbReference>
<feature type="compositionally biased region" description="Polar residues" evidence="18">
    <location>
        <begin position="235"/>
        <end position="261"/>
    </location>
</feature>
<keyword evidence="7" id="KW-0723">Serine/threonine-protein kinase</keyword>
<feature type="compositionally biased region" description="Low complexity" evidence="18">
    <location>
        <begin position="446"/>
        <end position="457"/>
    </location>
</feature>
<organism evidence="21 22">
    <name type="scientific">Lachancea mirantina</name>
    <dbReference type="NCBI Taxonomy" id="1230905"/>
    <lineage>
        <taxon>Eukaryota</taxon>
        <taxon>Fungi</taxon>
        <taxon>Dikarya</taxon>
        <taxon>Ascomycota</taxon>
        <taxon>Saccharomycotina</taxon>
        <taxon>Saccharomycetes</taxon>
        <taxon>Saccharomycetales</taxon>
        <taxon>Saccharomycetaceae</taxon>
        <taxon>Lachancea</taxon>
    </lineage>
</organism>
<dbReference type="InterPro" id="IPR017441">
    <property type="entry name" value="Protein_kinase_ATP_BS"/>
</dbReference>
<dbReference type="GO" id="GO:0008349">
    <property type="term" value="F:MAP kinase kinase kinase kinase activity"/>
    <property type="evidence" value="ECO:0007669"/>
    <property type="project" value="UniProtKB-ARBA"/>
</dbReference>
<dbReference type="SMART" id="SM00285">
    <property type="entry name" value="PBD"/>
    <property type="match status" value="1"/>
</dbReference>
<dbReference type="GO" id="GO:0005524">
    <property type="term" value="F:ATP binding"/>
    <property type="evidence" value="ECO:0007669"/>
    <property type="project" value="UniProtKB-UniRule"/>
</dbReference>
<evidence type="ECO:0000256" key="12">
    <source>
        <dbReference type="ARBA" id="ARBA00023242"/>
    </source>
</evidence>
<dbReference type="InterPro" id="IPR000719">
    <property type="entry name" value="Prot_kinase_dom"/>
</dbReference>
<evidence type="ECO:0000256" key="7">
    <source>
        <dbReference type="ARBA" id="ARBA00022527"/>
    </source>
</evidence>
<evidence type="ECO:0000256" key="2">
    <source>
        <dbReference type="ARBA" id="ARBA00004496"/>
    </source>
</evidence>
<dbReference type="PANTHER" id="PTHR45832:SF22">
    <property type="entry name" value="SERINE_THREONINE-PROTEIN KINASE SAMKA-RELATED"/>
    <property type="match status" value="1"/>
</dbReference>
<evidence type="ECO:0000256" key="4">
    <source>
        <dbReference type="ARBA" id="ARBA00012513"/>
    </source>
</evidence>
<keyword evidence="22" id="KW-1185">Reference proteome</keyword>